<evidence type="ECO:0000259" key="8">
    <source>
        <dbReference type="Pfam" id="PF12698"/>
    </source>
</evidence>
<dbReference type="Proteomes" id="UP000655751">
    <property type="component" value="Unassembled WGS sequence"/>
</dbReference>
<dbReference type="RefSeq" id="WP_196152960.1">
    <property type="nucleotide sequence ID" value="NZ_JADMLG010000016.1"/>
</dbReference>
<dbReference type="PANTHER" id="PTHR43077:SF8">
    <property type="entry name" value="DOXORUBICIN RESISTANCE ABC TRANSPORTER PERMEASE PROTEIN DRRB"/>
    <property type="match status" value="1"/>
</dbReference>
<feature type="transmembrane region" description="Helical" evidence="7">
    <location>
        <begin position="324"/>
        <end position="345"/>
    </location>
</feature>
<organism evidence="9 10">
    <name type="scientific">Nocardia bovistercoris</name>
    <dbReference type="NCBI Taxonomy" id="2785916"/>
    <lineage>
        <taxon>Bacteria</taxon>
        <taxon>Bacillati</taxon>
        <taxon>Actinomycetota</taxon>
        <taxon>Actinomycetes</taxon>
        <taxon>Mycobacteriales</taxon>
        <taxon>Nocardiaceae</taxon>
        <taxon>Nocardia</taxon>
    </lineage>
</organism>
<evidence type="ECO:0000256" key="5">
    <source>
        <dbReference type="ARBA" id="ARBA00022989"/>
    </source>
</evidence>
<keyword evidence="3" id="KW-1003">Cell membrane</keyword>
<comment type="subcellular location">
    <subcellularLocation>
        <location evidence="1">Cell membrane</location>
        <topology evidence="1">Multi-pass membrane protein</topology>
    </subcellularLocation>
</comment>
<evidence type="ECO:0000256" key="4">
    <source>
        <dbReference type="ARBA" id="ARBA00022692"/>
    </source>
</evidence>
<dbReference type="Gene3D" id="3.40.1710.10">
    <property type="entry name" value="abc type-2 transporter like domain"/>
    <property type="match status" value="1"/>
</dbReference>
<dbReference type="PANTHER" id="PTHR43077">
    <property type="entry name" value="TRANSPORT PERMEASE YVFS-RELATED"/>
    <property type="match status" value="1"/>
</dbReference>
<keyword evidence="5 7" id="KW-1133">Transmembrane helix</keyword>
<protein>
    <submittedName>
        <fullName evidence="9">DUF3533 domain-containing protein</fullName>
    </submittedName>
</protein>
<dbReference type="AlphaFoldDB" id="A0A931IFY0"/>
<comment type="similarity">
    <text evidence="2">Belongs to the ABC-2 integral membrane protein family.</text>
</comment>
<dbReference type="GO" id="GO:0005886">
    <property type="term" value="C:plasma membrane"/>
    <property type="evidence" value="ECO:0007669"/>
    <property type="project" value="UniProtKB-SubCell"/>
</dbReference>
<comment type="caution">
    <text evidence="9">The sequence shown here is derived from an EMBL/GenBank/DDBJ whole genome shotgun (WGS) entry which is preliminary data.</text>
</comment>
<gene>
    <name evidence="9" type="ORF">IT779_30515</name>
</gene>
<accession>A0A931IFY0</accession>
<feature type="transmembrane region" description="Helical" evidence="7">
    <location>
        <begin position="6"/>
        <end position="25"/>
    </location>
</feature>
<feature type="transmembrane region" description="Helical" evidence="7">
    <location>
        <begin position="211"/>
        <end position="233"/>
    </location>
</feature>
<keyword evidence="4 7" id="KW-0812">Transmembrane</keyword>
<feature type="transmembrane region" description="Helical" evidence="7">
    <location>
        <begin position="386"/>
        <end position="407"/>
    </location>
</feature>
<evidence type="ECO:0000256" key="6">
    <source>
        <dbReference type="ARBA" id="ARBA00023136"/>
    </source>
</evidence>
<evidence type="ECO:0000256" key="1">
    <source>
        <dbReference type="ARBA" id="ARBA00004651"/>
    </source>
</evidence>
<dbReference type="InterPro" id="IPR051328">
    <property type="entry name" value="T7SS_ABC-Transporter"/>
</dbReference>
<feature type="domain" description="ABC-2 type transporter transmembrane" evidence="8">
    <location>
        <begin position="6"/>
        <end position="399"/>
    </location>
</feature>
<dbReference type="InterPro" id="IPR013525">
    <property type="entry name" value="ABC2_TM"/>
</dbReference>
<evidence type="ECO:0000313" key="10">
    <source>
        <dbReference type="Proteomes" id="UP000655751"/>
    </source>
</evidence>
<evidence type="ECO:0000256" key="3">
    <source>
        <dbReference type="ARBA" id="ARBA00022475"/>
    </source>
</evidence>
<keyword evidence="10" id="KW-1185">Reference proteome</keyword>
<proteinExistence type="inferred from homology"/>
<evidence type="ECO:0000313" key="9">
    <source>
        <dbReference type="EMBL" id="MBH0780611.1"/>
    </source>
</evidence>
<reference evidence="9" key="1">
    <citation type="submission" date="2020-11" db="EMBL/GenBank/DDBJ databases">
        <title>Nocardia NEAU-351.nov., a novel actinomycete isolated from the cow dung.</title>
        <authorList>
            <person name="Zhang X."/>
        </authorList>
    </citation>
    <scope>NUCLEOTIDE SEQUENCE</scope>
    <source>
        <strain evidence="9">NEAU-351</strain>
    </source>
</reference>
<feature type="transmembrane region" description="Helical" evidence="7">
    <location>
        <begin position="263"/>
        <end position="283"/>
    </location>
</feature>
<feature type="transmembrane region" description="Helical" evidence="7">
    <location>
        <begin position="295"/>
        <end position="318"/>
    </location>
</feature>
<dbReference type="GO" id="GO:0140359">
    <property type="term" value="F:ABC-type transporter activity"/>
    <property type="evidence" value="ECO:0007669"/>
    <property type="project" value="InterPro"/>
</dbReference>
<dbReference type="Pfam" id="PF12698">
    <property type="entry name" value="ABC2_membrane_3"/>
    <property type="match status" value="1"/>
</dbReference>
<evidence type="ECO:0000256" key="2">
    <source>
        <dbReference type="ARBA" id="ARBA00007783"/>
    </source>
</evidence>
<dbReference type="EMBL" id="JADMLG010000016">
    <property type="protein sequence ID" value="MBH0780611.1"/>
    <property type="molecule type" value="Genomic_DNA"/>
</dbReference>
<evidence type="ECO:0000256" key="7">
    <source>
        <dbReference type="SAM" id="Phobius"/>
    </source>
</evidence>
<sequence>MTGAPVVVLALLTTLFGIMYLDYVIDPEKNLHHFPVALVDQDVGDAIGPQGQQVSFGAQVADGLRKSIPAEQIDLRELGIAEAERQMRSGEVYGTIIIPSDFTKRLGVLGVAGVVPGDVERPIITLQTNPRTGAYATSIVARIGAEFFPQVNAQVGRQLTDQVRARLTPPPGGAPAPELTGATLLTLQSPLQLVTEQFHPLPSGTGQGLTAFFYALLLLLVGVVGSMTIHTMVDAALGFVPTEYGPWYVHYPPTPISRFRTLLIKWGVLAVVANLVSGIYMLVASALGMPLEEPLALFLYGAFAILAVGITGLSVLAALGSAGLLVNLILFIVLGLPSSGGTVPIEATPRYFGWLAHFEPMHQVFLGVRAILYFDAGFDAGLGRAVWMTFVGLLIGLVLGATVSRYYDHKGMPRGSRT</sequence>
<name>A0A931IFY0_9NOCA</name>
<keyword evidence="6 7" id="KW-0472">Membrane</keyword>